<dbReference type="SUPFAM" id="SSF52833">
    <property type="entry name" value="Thioredoxin-like"/>
    <property type="match status" value="1"/>
</dbReference>
<keyword evidence="5" id="KW-0679">Respiratory chain</keyword>
<organism evidence="11 12">
    <name type="scientific">Cetraspora pellucida</name>
    <dbReference type="NCBI Taxonomy" id="1433469"/>
    <lineage>
        <taxon>Eukaryota</taxon>
        <taxon>Fungi</taxon>
        <taxon>Fungi incertae sedis</taxon>
        <taxon>Mucoromycota</taxon>
        <taxon>Glomeromycotina</taxon>
        <taxon>Glomeromycetes</taxon>
        <taxon>Diversisporales</taxon>
        <taxon>Gigasporaceae</taxon>
        <taxon>Cetraspora</taxon>
    </lineage>
</organism>
<evidence type="ECO:0000256" key="6">
    <source>
        <dbReference type="ARBA" id="ARBA00022792"/>
    </source>
</evidence>
<comment type="caution">
    <text evidence="11">The sequence shown here is derived from an EMBL/GenBank/DDBJ whole genome shotgun (WGS) entry which is preliminary data.</text>
</comment>
<accession>A0A9N9C388</accession>
<evidence type="ECO:0000256" key="4">
    <source>
        <dbReference type="ARBA" id="ARBA00022448"/>
    </source>
</evidence>
<dbReference type="EMBL" id="CAJVQA010003844">
    <property type="protein sequence ID" value="CAG8584948.1"/>
    <property type="molecule type" value="Genomic_DNA"/>
</dbReference>
<feature type="domain" description="Ribosomal protein/NADH dehydrogenase" evidence="10">
    <location>
        <begin position="20"/>
        <end position="93"/>
    </location>
</feature>
<keyword evidence="7" id="KW-0249">Electron transport</keyword>
<evidence type="ECO:0000256" key="2">
    <source>
        <dbReference type="ARBA" id="ARBA00004443"/>
    </source>
</evidence>
<comment type="function">
    <text evidence="1">Accessory subunit of the mitochondrial membrane respiratory chain NADH dehydrogenase (Complex I), that is believed not to be involved in catalysis. Complex I functions in the transfer of electrons from NADH to the respiratory chain. The immediate electron acceptor for the enzyme is believed to be ubiquinone.</text>
</comment>
<dbReference type="PANTHER" id="PTHR12878:SF0">
    <property type="entry name" value="NADH DEHYDROGENASE [UBIQUINONE] 1 ALPHA SUBCOMPLEX SUBUNIT 2"/>
    <property type="match status" value="1"/>
</dbReference>
<keyword evidence="6" id="KW-0999">Mitochondrion inner membrane</keyword>
<dbReference type="PANTHER" id="PTHR12878">
    <property type="entry name" value="NADH-UBIQUINONE OXIDOREDUCTASE B8 SUBUNIT"/>
    <property type="match status" value="1"/>
</dbReference>
<comment type="similarity">
    <text evidence="3">Belongs to the complex I NDUFA2 subunit family.</text>
</comment>
<proteinExistence type="inferred from homology"/>
<evidence type="ECO:0000256" key="3">
    <source>
        <dbReference type="ARBA" id="ARBA00008939"/>
    </source>
</evidence>
<keyword evidence="8" id="KW-0496">Mitochondrion</keyword>
<evidence type="ECO:0000256" key="7">
    <source>
        <dbReference type="ARBA" id="ARBA00022982"/>
    </source>
</evidence>
<dbReference type="OrthoDB" id="10250268at2759"/>
<dbReference type="InterPro" id="IPR016464">
    <property type="entry name" value="NADH_Ub_cplx-1_asu_su-2"/>
</dbReference>
<dbReference type="SMART" id="SM00916">
    <property type="entry name" value="L51_S25_CI-B8"/>
    <property type="match status" value="1"/>
</dbReference>
<name>A0A9N9C388_9GLOM</name>
<sequence length="95" mass="10886">MSWRNQLSKSLKELRVHFCQTSPESKGIREYIAKNYKSLKAANPHFPILIREASGVEARFFARYDFGKETKVVLDNLSAEDIESKLKDLVAKSPN</sequence>
<comment type="subcellular location">
    <subcellularLocation>
        <location evidence="2">Mitochondrion inner membrane</location>
        <topology evidence="2">Peripheral membrane protein</topology>
        <orientation evidence="2">Matrix side</orientation>
    </subcellularLocation>
</comment>
<gene>
    <name evidence="11" type="ORF">CPELLU_LOCUS6270</name>
</gene>
<protein>
    <submittedName>
        <fullName evidence="11">5456_t:CDS:1</fullName>
    </submittedName>
</protein>
<dbReference type="Proteomes" id="UP000789759">
    <property type="component" value="Unassembled WGS sequence"/>
</dbReference>
<evidence type="ECO:0000256" key="8">
    <source>
        <dbReference type="ARBA" id="ARBA00023128"/>
    </source>
</evidence>
<dbReference type="PIRSF" id="PIRSF005822">
    <property type="entry name" value="NDUA2"/>
    <property type="match status" value="1"/>
</dbReference>
<evidence type="ECO:0000313" key="12">
    <source>
        <dbReference type="Proteomes" id="UP000789759"/>
    </source>
</evidence>
<dbReference type="InterPro" id="IPR036249">
    <property type="entry name" value="Thioredoxin-like_sf"/>
</dbReference>
<dbReference type="GO" id="GO:0005743">
    <property type="term" value="C:mitochondrial inner membrane"/>
    <property type="evidence" value="ECO:0007669"/>
    <property type="project" value="UniProtKB-SubCell"/>
</dbReference>
<dbReference type="Gene3D" id="3.40.30.10">
    <property type="entry name" value="Glutaredoxin"/>
    <property type="match status" value="1"/>
</dbReference>
<keyword evidence="9" id="KW-0472">Membrane</keyword>
<evidence type="ECO:0000256" key="5">
    <source>
        <dbReference type="ARBA" id="ARBA00022660"/>
    </source>
</evidence>
<evidence type="ECO:0000259" key="10">
    <source>
        <dbReference type="SMART" id="SM00916"/>
    </source>
</evidence>
<evidence type="ECO:0000256" key="1">
    <source>
        <dbReference type="ARBA" id="ARBA00003195"/>
    </source>
</evidence>
<keyword evidence="4" id="KW-0813">Transport</keyword>
<reference evidence="11" key="1">
    <citation type="submission" date="2021-06" db="EMBL/GenBank/DDBJ databases">
        <authorList>
            <person name="Kallberg Y."/>
            <person name="Tangrot J."/>
            <person name="Rosling A."/>
        </authorList>
    </citation>
    <scope>NUCLEOTIDE SEQUENCE</scope>
    <source>
        <strain evidence="11">FL966</strain>
    </source>
</reference>
<evidence type="ECO:0000313" key="11">
    <source>
        <dbReference type="EMBL" id="CAG8584948.1"/>
    </source>
</evidence>
<evidence type="ECO:0000256" key="9">
    <source>
        <dbReference type="ARBA" id="ARBA00023136"/>
    </source>
</evidence>
<dbReference type="Pfam" id="PF05047">
    <property type="entry name" value="L51_S25_CI-B8"/>
    <property type="match status" value="1"/>
</dbReference>
<keyword evidence="12" id="KW-1185">Reference proteome</keyword>
<dbReference type="AlphaFoldDB" id="A0A9N9C388"/>
<dbReference type="InterPro" id="IPR007741">
    <property type="entry name" value="Ribosomal_mL43/mS25/NADH_DH"/>
</dbReference>